<evidence type="ECO:0000256" key="2">
    <source>
        <dbReference type="ARBA" id="ARBA00022598"/>
    </source>
</evidence>
<comment type="catalytic activity">
    <reaction evidence="7">
        <text>deamido-NAD(+) + NH4(+) + ATP = AMP + diphosphate + NAD(+) + H(+)</text>
        <dbReference type="Rhea" id="RHEA:21188"/>
        <dbReference type="ChEBI" id="CHEBI:15378"/>
        <dbReference type="ChEBI" id="CHEBI:28938"/>
        <dbReference type="ChEBI" id="CHEBI:30616"/>
        <dbReference type="ChEBI" id="CHEBI:33019"/>
        <dbReference type="ChEBI" id="CHEBI:57540"/>
        <dbReference type="ChEBI" id="CHEBI:58437"/>
        <dbReference type="ChEBI" id="CHEBI:456215"/>
        <dbReference type="EC" id="6.3.1.5"/>
    </reaction>
</comment>
<keyword evidence="5 6" id="KW-0520">NAD</keyword>
<dbReference type="NCBIfam" id="NF010587">
    <property type="entry name" value="PRK13980.1"/>
    <property type="match status" value="1"/>
</dbReference>
<comment type="similarity">
    <text evidence="6">Belongs to the NAD synthetase family.</text>
</comment>
<feature type="domain" description="NAD/GMP synthase" evidence="8">
    <location>
        <begin position="27"/>
        <end position="263"/>
    </location>
</feature>
<dbReference type="GO" id="GO:0008795">
    <property type="term" value="F:NAD+ synthase activity"/>
    <property type="evidence" value="ECO:0007669"/>
    <property type="project" value="UniProtKB-EC"/>
</dbReference>
<evidence type="ECO:0000256" key="5">
    <source>
        <dbReference type="ARBA" id="ARBA00023027"/>
    </source>
</evidence>
<comment type="pathway">
    <text evidence="1">Cofactor biosynthesis; NAD(+) biosynthesis.</text>
</comment>
<evidence type="ECO:0000256" key="6">
    <source>
        <dbReference type="RuleBase" id="RU003811"/>
    </source>
</evidence>
<dbReference type="InterPro" id="IPR022310">
    <property type="entry name" value="NAD/GMP_synthase"/>
</dbReference>
<dbReference type="GO" id="GO:0004359">
    <property type="term" value="F:glutaminase activity"/>
    <property type="evidence" value="ECO:0007669"/>
    <property type="project" value="InterPro"/>
</dbReference>
<dbReference type="InterPro" id="IPR014729">
    <property type="entry name" value="Rossmann-like_a/b/a_fold"/>
</dbReference>
<evidence type="ECO:0000256" key="1">
    <source>
        <dbReference type="ARBA" id="ARBA00004790"/>
    </source>
</evidence>
<protein>
    <recommendedName>
        <fullName evidence="7">NH(3)-dependent NAD(+) synthetase</fullName>
        <ecNumber evidence="7">6.3.1.5</ecNumber>
    </recommendedName>
</protein>
<name>A0A931PWG2_FIMGI</name>
<evidence type="ECO:0000313" key="10">
    <source>
        <dbReference type="Proteomes" id="UP000727962"/>
    </source>
</evidence>
<dbReference type="SUPFAM" id="SSF52402">
    <property type="entry name" value="Adenine nucleotide alpha hydrolases-like"/>
    <property type="match status" value="1"/>
</dbReference>
<dbReference type="GO" id="GO:0003952">
    <property type="term" value="F:NAD+ synthase (glutamine-hydrolyzing) activity"/>
    <property type="evidence" value="ECO:0007669"/>
    <property type="project" value="InterPro"/>
</dbReference>
<keyword evidence="4 6" id="KW-0067">ATP-binding</keyword>
<comment type="caution">
    <text evidence="9">The sequence shown here is derived from an EMBL/GenBank/DDBJ whole genome shotgun (WGS) entry which is preliminary data.</text>
</comment>
<keyword evidence="3 6" id="KW-0547">Nucleotide-binding</keyword>
<dbReference type="Pfam" id="PF02540">
    <property type="entry name" value="NAD_synthase"/>
    <property type="match status" value="1"/>
</dbReference>
<dbReference type="PANTHER" id="PTHR23090:SF9">
    <property type="entry name" value="GLUTAMINE-DEPENDENT NAD(+) SYNTHETASE"/>
    <property type="match status" value="1"/>
</dbReference>
<sequence>MALPVYRAKPDEHDPLAINAPLVAKWLEKFLRDEVVKRRGIRHAVVGLSGGVDSAVAAALSARAFGAEHVTAIRMPYKSSSPDSLVHAQTVIDWLGIGARTIDITPIVDAYAAAEPEITPARLGNVCARARMIVLFDRSAKLTALPIGTSNKSERLFGYFTWHADDSPPINPLGDLFKTQVWALARELGVPKEIVDKPASADLIKGQTDESDFGISYAKADRILHYLAQGHSRSQLEALGFPKSEVALVFDKVDSTHWKRHLPTVAMLSASAINEYYLRPVDY</sequence>
<dbReference type="PANTHER" id="PTHR23090">
    <property type="entry name" value="NH 3 /GLUTAMINE-DEPENDENT NAD + SYNTHETASE"/>
    <property type="match status" value="1"/>
</dbReference>
<dbReference type="Gene3D" id="3.40.50.620">
    <property type="entry name" value="HUPs"/>
    <property type="match status" value="1"/>
</dbReference>
<dbReference type="AlphaFoldDB" id="A0A931PWG2"/>
<gene>
    <name evidence="9" type="ORF">HYR64_05860</name>
</gene>
<evidence type="ECO:0000256" key="4">
    <source>
        <dbReference type="ARBA" id="ARBA00022840"/>
    </source>
</evidence>
<proteinExistence type="inferred from homology"/>
<reference evidence="9" key="1">
    <citation type="submission" date="2020-07" db="EMBL/GenBank/DDBJ databases">
        <title>Huge and variable diversity of episymbiotic CPR bacteria and DPANN archaea in groundwater ecosystems.</title>
        <authorList>
            <person name="He C.Y."/>
            <person name="Keren R."/>
            <person name="Whittaker M."/>
            <person name="Farag I.F."/>
            <person name="Doudna J."/>
            <person name="Cate J.H.D."/>
            <person name="Banfield J.F."/>
        </authorList>
    </citation>
    <scope>NUCLEOTIDE SEQUENCE</scope>
    <source>
        <strain evidence="9">NC_groundwater_17_Pr7_B-0.1um_64_12</strain>
    </source>
</reference>
<dbReference type="GO" id="GO:0005524">
    <property type="term" value="F:ATP binding"/>
    <property type="evidence" value="ECO:0007669"/>
    <property type="project" value="UniProtKB-KW"/>
</dbReference>
<organism evidence="9 10">
    <name type="scientific">Fimbriimonas ginsengisoli</name>
    <dbReference type="NCBI Taxonomy" id="1005039"/>
    <lineage>
        <taxon>Bacteria</taxon>
        <taxon>Bacillati</taxon>
        <taxon>Armatimonadota</taxon>
        <taxon>Fimbriimonadia</taxon>
        <taxon>Fimbriimonadales</taxon>
        <taxon>Fimbriimonadaceae</taxon>
        <taxon>Fimbriimonas</taxon>
    </lineage>
</organism>
<keyword evidence="2 6" id="KW-0436">Ligase</keyword>
<evidence type="ECO:0000256" key="3">
    <source>
        <dbReference type="ARBA" id="ARBA00022741"/>
    </source>
</evidence>
<evidence type="ECO:0000259" key="8">
    <source>
        <dbReference type="Pfam" id="PF02540"/>
    </source>
</evidence>
<dbReference type="InterPro" id="IPR003694">
    <property type="entry name" value="NAD_synthase"/>
</dbReference>
<dbReference type="GO" id="GO:0009435">
    <property type="term" value="P:NAD+ biosynthetic process"/>
    <property type="evidence" value="ECO:0007669"/>
    <property type="project" value="InterPro"/>
</dbReference>
<dbReference type="GO" id="GO:0005737">
    <property type="term" value="C:cytoplasm"/>
    <property type="evidence" value="ECO:0007669"/>
    <property type="project" value="InterPro"/>
</dbReference>
<dbReference type="Proteomes" id="UP000727962">
    <property type="component" value="Unassembled WGS sequence"/>
</dbReference>
<dbReference type="EMBL" id="JACOSL010000037">
    <property type="protein sequence ID" value="MBI1756616.1"/>
    <property type="molecule type" value="Genomic_DNA"/>
</dbReference>
<evidence type="ECO:0000313" key="9">
    <source>
        <dbReference type="EMBL" id="MBI1756616.1"/>
    </source>
</evidence>
<accession>A0A931PWG2</accession>
<dbReference type="EC" id="6.3.1.5" evidence="7"/>
<evidence type="ECO:0000256" key="7">
    <source>
        <dbReference type="RuleBase" id="RU003812"/>
    </source>
</evidence>
<dbReference type="CDD" id="cd00553">
    <property type="entry name" value="NAD_synthase"/>
    <property type="match status" value="1"/>
</dbReference>
<dbReference type="NCBIfam" id="TIGR00552">
    <property type="entry name" value="nadE"/>
    <property type="match status" value="1"/>
</dbReference>